<dbReference type="RefSeq" id="WP_108742233.1">
    <property type="nucleotide sequence ID" value="NZ_CP020918.1"/>
</dbReference>
<accession>A0A2S1LHZ1</accession>
<sequence length="86" mass="9620">MCLLSNNVIPGNRGTAFGTNAKEEKDLQNIQKMILTIDGIKEVLINFSIFPREIQVFSSKLIPVHLIETKVKATGFHAISKDPFHI</sequence>
<protein>
    <submittedName>
        <fullName evidence="1">Uncharacterized protein</fullName>
    </submittedName>
</protein>
<reference evidence="1 2" key="1">
    <citation type="submission" date="2017-04" db="EMBL/GenBank/DDBJ databases">
        <title>Compelte genome sequence of WV33.</title>
        <authorList>
            <person name="Lee P.C."/>
        </authorList>
    </citation>
    <scope>NUCLEOTIDE SEQUENCE [LARGE SCALE GENOMIC DNA]</scope>
    <source>
        <strain evidence="1 2">WV33</strain>
    </source>
</reference>
<dbReference type="Proteomes" id="UP000244527">
    <property type="component" value="Chromosome"/>
</dbReference>
<gene>
    <name evidence="1" type="ORF">FFWV33_18270</name>
</gene>
<evidence type="ECO:0000313" key="1">
    <source>
        <dbReference type="EMBL" id="AWG23337.1"/>
    </source>
</evidence>
<dbReference type="KEGG" id="ffa:FFWV33_18270"/>
<organism evidence="1 2">
    <name type="scientific">Flavobacterium faecale</name>
    <dbReference type="NCBI Taxonomy" id="1355330"/>
    <lineage>
        <taxon>Bacteria</taxon>
        <taxon>Pseudomonadati</taxon>
        <taxon>Bacteroidota</taxon>
        <taxon>Flavobacteriia</taxon>
        <taxon>Flavobacteriales</taxon>
        <taxon>Flavobacteriaceae</taxon>
        <taxon>Flavobacterium</taxon>
    </lineage>
</organism>
<name>A0A2S1LHZ1_9FLAO</name>
<dbReference type="EMBL" id="CP020918">
    <property type="protein sequence ID" value="AWG23337.1"/>
    <property type="molecule type" value="Genomic_DNA"/>
</dbReference>
<keyword evidence="2" id="KW-1185">Reference proteome</keyword>
<dbReference type="AlphaFoldDB" id="A0A2S1LHZ1"/>
<proteinExistence type="predicted"/>
<evidence type="ECO:0000313" key="2">
    <source>
        <dbReference type="Proteomes" id="UP000244527"/>
    </source>
</evidence>
<dbReference type="OrthoDB" id="982897at2"/>